<dbReference type="PROSITE" id="PS50297">
    <property type="entry name" value="ANK_REP_REGION"/>
    <property type="match status" value="4"/>
</dbReference>
<evidence type="ECO:0000256" key="3">
    <source>
        <dbReference type="PROSITE-ProRule" id="PRU00023"/>
    </source>
</evidence>
<comment type="caution">
    <text evidence="5">The sequence shown here is derived from an EMBL/GenBank/DDBJ whole genome shotgun (WGS) entry which is preliminary data.</text>
</comment>
<dbReference type="AlphaFoldDB" id="A0A8S1JDA5"/>
<keyword evidence="1" id="KW-0677">Repeat</keyword>
<dbReference type="Pfam" id="PF00023">
    <property type="entry name" value="Ank"/>
    <property type="match status" value="2"/>
</dbReference>
<gene>
    <name evidence="5" type="ORF">OSTQU699_LOCUS9469</name>
</gene>
<dbReference type="InterPro" id="IPR002110">
    <property type="entry name" value="Ankyrin_rpt"/>
</dbReference>
<protein>
    <recommendedName>
        <fullName evidence="7">Ankyrin repeat domain-containing protein</fullName>
    </recommendedName>
</protein>
<feature type="signal peptide" evidence="4">
    <location>
        <begin position="1"/>
        <end position="28"/>
    </location>
</feature>
<feature type="repeat" description="ANK" evidence="3">
    <location>
        <begin position="64"/>
        <end position="96"/>
    </location>
</feature>
<reference evidence="5" key="1">
    <citation type="submission" date="2020-12" db="EMBL/GenBank/DDBJ databases">
        <authorList>
            <person name="Iha C."/>
        </authorList>
    </citation>
    <scope>NUCLEOTIDE SEQUENCE</scope>
</reference>
<dbReference type="Gene3D" id="1.25.40.20">
    <property type="entry name" value="Ankyrin repeat-containing domain"/>
    <property type="match status" value="3"/>
</dbReference>
<evidence type="ECO:0000256" key="4">
    <source>
        <dbReference type="SAM" id="SignalP"/>
    </source>
</evidence>
<dbReference type="OrthoDB" id="546035at2759"/>
<evidence type="ECO:0008006" key="7">
    <source>
        <dbReference type="Google" id="ProtNLM"/>
    </source>
</evidence>
<feature type="repeat" description="ANK" evidence="3">
    <location>
        <begin position="134"/>
        <end position="166"/>
    </location>
</feature>
<dbReference type="Pfam" id="PF12796">
    <property type="entry name" value="Ank_2"/>
    <property type="match status" value="1"/>
</dbReference>
<dbReference type="Proteomes" id="UP000708148">
    <property type="component" value="Unassembled WGS sequence"/>
</dbReference>
<evidence type="ECO:0000313" key="5">
    <source>
        <dbReference type="EMBL" id="CAD7704114.1"/>
    </source>
</evidence>
<proteinExistence type="predicted"/>
<organism evidence="5 6">
    <name type="scientific">Ostreobium quekettii</name>
    <dbReference type="NCBI Taxonomy" id="121088"/>
    <lineage>
        <taxon>Eukaryota</taxon>
        <taxon>Viridiplantae</taxon>
        <taxon>Chlorophyta</taxon>
        <taxon>core chlorophytes</taxon>
        <taxon>Ulvophyceae</taxon>
        <taxon>TCBD clade</taxon>
        <taxon>Bryopsidales</taxon>
        <taxon>Ostreobineae</taxon>
        <taxon>Ostreobiaceae</taxon>
        <taxon>Ostreobium</taxon>
    </lineage>
</organism>
<dbReference type="PANTHER" id="PTHR24171:SF9">
    <property type="entry name" value="ANKYRIN REPEAT DOMAIN-CONTAINING PROTEIN 39"/>
    <property type="match status" value="1"/>
</dbReference>
<evidence type="ECO:0000256" key="2">
    <source>
        <dbReference type="ARBA" id="ARBA00023043"/>
    </source>
</evidence>
<feature type="repeat" description="ANK" evidence="3">
    <location>
        <begin position="200"/>
        <end position="228"/>
    </location>
</feature>
<keyword evidence="2 3" id="KW-0040">ANK repeat</keyword>
<keyword evidence="6" id="KW-1185">Reference proteome</keyword>
<dbReference type="PROSITE" id="PS51257">
    <property type="entry name" value="PROKAR_LIPOPROTEIN"/>
    <property type="match status" value="1"/>
</dbReference>
<feature type="repeat" description="ANK" evidence="3">
    <location>
        <begin position="234"/>
        <end position="266"/>
    </location>
</feature>
<evidence type="ECO:0000256" key="1">
    <source>
        <dbReference type="ARBA" id="ARBA00022737"/>
    </source>
</evidence>
<dbReference type="PRINTS" id="PR01415">
    <property type="entry name" value="ANKYRIN"/>
</dbReference>
<dbReference type="EMBL" id="CAJHUC010002640">
    <property type="protein sequence ID" value="CAD7704114.1"/>
    <property type="molecule type" value="Genomic_DNA"/>
</dbReference>
<dbReference type="PROSITE" id="PS50088">
    <property type="entry name" value="ANK_REPEAT"/>
    <property type="match status" value="6"/>
</dbReference>
<keyword evidence="4" id="KW-0732">Signal</keyword>
<dbReference type="InterPro" id="IPR036770">
    <property type="entry name" value="Ankyrin_rpt-contain_sf"/>
</dbReference>
<dbReference type="Pfam" id="PF13637">
    <property type="entry name" value="Ank_4"/>
    <property type="match status" value="1"/>
</dbReference>
<evidence type="ECO:0000313" key="6">
    <source>
        <dbReference type="Proteomes" id="UP000708148"/>
    </source>
</evidence>
<dbReference type="SMART" id="SM00248">
    <property type="entry name" value="ANK"/>
    <property type="match status" value="7"/>
</dbReference>
<name>A0A8S1JDA5_9CHLO</name>
<feature type="repeat" description="ANK" evidence="3">
    <location>
        <begin position="167"/>
        <end position="199"/>
    </location>
</feature>
<dbReference type="SUPFAM" id="SSF48403">
    <property type="entry name" value="Ankyrin repeat"/>
    <property type="match status" value="1"/>
</dbReference>
<feature type="chain" id="PRO_5035807623" description="Ankyrin repeat domain-containing protein" evidence="4">
    <location>
        <begin position="29"/>
        <end position="382"/>
    </location>
</feature>
<feature type="repeat" description="ANK" evidence="3">
    <location>
        <begin position="302"/>
        <end position="334"/>
    </location>
</feature>
<sequence>MGAIGLRRALGAALAVAAAHLIFASCEGAPAPGRRSAITEREARGPGLIDEVITSRGILQTNSDLDAGLISAAQEGNLEEVQRLLEQGADIEATNSAGATPLIEASYGGHIEVVRHLLGGPRVQGANVSAQDALGFSSLHCAAQEGYLVIAKDLLVAGAPVEQVTVRGSTPLLLAAQGGQLPLVKELLQAGANPGLVDRDGATPLYKAAQEGHREVAKNLLEAGADVEGGIAKRKVTPLIVAAQAGHLNVVEELISRGANVGARDISGVTALHVSPVMLATDGELTGKLVAHGADPTLPDGADNQPLHWAAEFGNKAAAEVLLRAGADGDARSGDGRLPHELVCICTEVDPTLEAALTCDKGACSKKDTASLKKFFKNAEQG</sequence>
<dbReference type="PANTHER" id="PTHR24171">
    <property type="entry name" value="ANKYRIN REPEAT DOMAIN-CONTAINING PROTEIN 39-RELATED"/>
    <property type="match status" value="1"/>
</dbReference>
<accession>A0A8S1JDA5</accession>